<feature type="non-terminal residue" evidence="1">
    <location>
        <position position="1"/>
    </location>
</feature>
<name>A0AAN6N7A8_9PEZI</name>
<dbReference type="EMBL" id="MU853806">
    <property type="protein sequence ID" value="KAK3939734.1"/>
    <property type="molecule type" value="Genomic_DNA"/>
</dbReference>
<keyword evidence="2" id="KW-1185">Reference proteome</keyword>
<organism evidence="1 2">
    <name type="scientific">Diplogelasinospora grovesii</name>
    <dbReference type="NCBI Taxonomy" id="303347"/>
    <lineage>
        <taxon>Eukaryota</taxon>
        <taxon>Fungi</taxon>
        <taxon>Dikarya</taxon>
        <taxon>Ascomycota</taxon>
        <taxon>Pezizomycotina</taxon>
        <taxon>Sordariomycetes</taxon>
        <taxon>Sordariomycetidae</taxon>
        <taxon>Sordariales</taxon>
        <taxon>Diplogelasinosporaceae</taxon>
        <taxon>Diplogelasinospora</taxon>
    </lineage>
</organism>
<sequence>NSGRPVTNGAYCIARVNKKQDAYAISGAQGKCVPANTAKCNAALTCIQDLQLTCNANVLEDGKPLRRL</sequence>
<accession>A0AAN6N7A8</accession>
<feature type="non-terminal residue" evidence="1">
    <location>
        <position position="68"/>
    </location>
</feature>
<comment type="caution">
    <text evidence="1">The sequence shown here is derived from an EMBL/GenBank/DDBJ whole genome shotgun (WGS) entry which is preliminary data.</text>
</comment>
<dbReference type="AlphaFoldDB" id="A0AAN6N7A8"/>
<protein>
    <submittedName>
        <fullName evidence="1">Uncharacterized protein</fullName>
    </submittedName>
</protein>
<reference evidence="2" key="1">
    <citation type="journal article" date="2023" name="Mol. Phylogenet. Evol.">
        <title>Genome-scale phylogeny and comparative genomics of the fungal order Sordariales.</title>
        <authorList>
            <person name="Hensen N."/>
            <person name="Bonometti L."/>
            <person name="Westerberg I."/>
            <person name="Brannstrom I.O."/>
            <person name="Guillou S."/>
            <person name="Cros-Aarteil S."/>
            <person name="Calhoun S."/>
            <person name="Haridas S."/>
            <person name="Kuo A."/>
            <person name="Mondo S."/>
            <person name="Pangilinan J."/>
            <person name="Riley R."/>
            <person name="LaButti K."/>
            <person name="Andreopoulos B."/>
            <person name="Lipzen A."/>
            <person name="Chen C."/>
            <person name="Yan M."/>
            <person name="Daum C."/>
            <person name="Ng V."/>
            <person name="Clum A."/>
            <person name="Steindorff A."/>
            <person name="Ohm R.A."/>
            <person name="Martin F."/>
            <person name="Silar P."/>
            <person name="Natvig D.O."/>
            <person name="Lalanne C."/>
            <person name="Gautier V."/>
            <person name="Ament-Velasquez S.L."/>
            <person name="Kruys A."/>
            <person name="Hutchinson M.I."/>
            <person name="Powell A.J."/>
            <person name="Barry K."/>
            <person name="Miller A.N."/>
            <person name="Grigoriev I.V."/>
            <person name="Debuchy R."/>
            <person name="Gladieux P."/>
            <person name="Hiltunen Thoren M."/>
            <person name="Johannesson H."/>
        </authorList>
    </citation>
    <scope>NUCLEOTIDE SEQUENCE [LARGE SCALE GENOMIC DNA]</scope>
    <source>
        <strain evidence="2">CBS 340.73</strain>
    </source>
</reference>
<gene>
    <name evidence="1" type="ORF">QBC46DRAFT_225516</name>
</gene>
<proteinExistence type="predicted"/>
<dbReference type="Proteomes" id="UP001303473">
    <property type="component" value="Unassembled WGS sequence"/>
</dbReference>
<evidence type="ECO:0000313" key="2">
    <source>
        <dbReference type="Proteomes" id="UP001303473"/>
    </source>
</evidence>
<evidence type="ECO:0000313" key="1">
    <source>
        <dbReference type="EMBL" id="KAK3939734.1"/>
    </source>
</evidence>